<organism evidence="1 2">
    <name type="scientific">Stentor coeruleus</name>
    <dbReference type="NCBI Taxonomy" id="5963"/>
    <lineage>
        <taxon>Eukaryota</taxon>
        <taxon>Sar</taxon>
        <taxon>Alveolata</taxon>
        <taxon>Ciliophora</taxon>
        <taxon>Postciliodesmatophora</taxon>
        <taxon>Heterotrichea</taxon>
        <taxon>Heterotrichida</taxon>
        <taxon>Stentoridae</taxon>
        <taxon>Stentor</taxon>
    </lineage>
</organism>
<gene>
    <name evidence="1" type="ORF">SteCoe_40037</name>
</gene>
<keyword evidence="2" id="KW-1185">Reference proteome</keyword>
<evidence type="ECO:0000313" key="2">
    <source>
        <dbReference type="Proteomes" id="UP000187209"/>
    </source>
</evidence>
<sequence length="222" mass="24826">MQPNFSLLIEELGDSPITGTTYLSSSTGYDETTISFSSVGTKYIYSVYDGIDTNSVQINVLYCTATTNFNKLYESVYKFLSMTITIQKDNLICQTCQGTIELFSLPSTVLNGFSSTTLASTITNGIATFSQFSILYNGLYDFYIRSNFFENEIKIASAQFYKAKLIVSILQNPTHLDSVFTVNAIFKSYNYEVVLSDYSNFITIKLSPSAKFVQDIESFTQA</sequence>
<accession>A0A1R2AKE1</accession>
<comment type="caution">
    <text evidence="1">The sequence shown here is derived from an EMBL/GenBank/DDBJ whole genome shotgun (WGS) entry which is preliminary data.</text>
</comment>
<dbReference type="Proteomes" id="UP000187209">
    <property type="component" value="Unassembled WGS sequence"/>
</dbReference>
<reference evidence="1 2" key="1">
    <citation type="submission" date="2016-11" db="EMBL/GenBank/DDBJ databases">
        <title>The macronuclear genome of Stentor coeruleus: a giant cell with tiny introns.</title>
        <authorList>
            <person name="Slabodnick M."/>
            <person name="Ruby J.G."/>
            <person name="Reiff S.B."/>
            <person name="Swart E.C."/>
            <person name="Gosai S."/>
            <person name="Prabakaran S."/>
            <person name="Witkowska E."/>
            <person name="Larue G.E."/>
            <person name="Fisher S."/>
            <person name="Freeman R.M."/>
            <person name="Gunawardena J."/>
            <person name="Chu W."/>
            <person name="Stover N.A."/>
            <person name="Gregory B.D."/>
            <person name="Nowacki M."/>
            <person name="Derisi J."/>
            <person name="Roy S.W."/>
            <person name="Marshall W.F."/>
            <person name="Sood P."/>
        </authorList>
    </citation>
    <scope>NUCLEOTIDE SEQUENCE [LARGE SCALE GENOMIC DNA]</scope>
    <source>
        <strain evidence="1">WM001</strain>
    </source>
</reference>
<dbReference type="EMBL" id="MPUH01002585">
    <property type="protein sequence ID" value="OMJ64993.1"/>
    <property type="molecule type" value="Genomic_DNA"/>
</dbReference>
<dbReference type="AlphaFoldDB" id="A0A1R2AKE1"/>
<proteinExistence type="predicted"/>
<protein>
    <submittedName>
        <fullName evidence="1">Uncharacterized protein</fullName>
    </submittedName>
</protein>
<name>A0A1R2AKE1_9CILI</name>
<evidence type="ECO:0000313" key="1">
    <source>
        <dbReference type="EMBL" id="OMJ64993.1"/>
    </source>
</evidence>